<dbReference type="Proteomes" id="UP000828390">
    <property type="component" value="Unassembled WGS sequence"/>
</dbReference>
<keyword evidence="2" id="KW-1185">Reference proteome</keyword>
<name>A0A9D4I4Q1_DREPO</name>
<comment type="caution">
    <text evidence="1">The sequence shown here is derived from an EMBL/GenBank/DDBJ whole genome shotgun (WGS) entry which is preliminary data.</text>
</comment>
<dbReference type="AlphaFoldDB" id="A0A9D4I4Q1"/>
<reference evidence="1" key="2">
    <citation type="submission" date="2020-11" db="EMBL/GenBank/DDBJ databases">
        <authorList>
            <person name="McCartney M.A."/>
            <person name="Auch B."/>
            <person name="Kono T."/>
            <person name="Mallez S."/>
            <person name="Becker A."/>
            <person name="Gohl D.M."/>
            <person name="Silverstein K.A.T."/>
            <person name="Koren S."/>
            <person name="Bechman K.B."/>
            <person name="Herman A."/>
            <person name="Abrahante J.E."/>
            <person name="Garbe J."/>
        </authorList>
    </citation>
    <scope>NUCLEOTIDE SEQUENCE</scope>
    <source>
        <strain evidence="1">Duluth1</strain>
        <tissue evidence="1">Whole animal</tissue>
    </source>
</reference>
<dbReference type="EMBL" id="JAIWYP010000010">
    <property type="protein sequence ID" value="KAH3746397.1"/>
    <property type="molecule type" value="Genomic_DNA"/>
</dbReference>
<organism evidence="1 2">
    <name type="scientific">Dreissena polymorpha</name>
    <name type="common">Zebra mussel</name>
    <name type="synonym">Mytilus polymorpha</name>
    <dbReference type="NCBI Taxonomy" id="45954"/>
    <lineage>
        <taxon>Eukaryota</taxon>
        <taxon>Metazoa</taxon>
        <taxon>Spiralia</taxon>
        <taxon>Lophotrochozoa</taxon>
        <taxon>Mollusca</taxon>
        <taxon>Bivalvia</taxon>
        <taxon>Autobranchia</taxon>
        <taxon>Heteroconchia</taxon>
        <taxon>Euheterodonta</taxon>
        <taxon>Imparidentia</taxon>
        <taxon>Neoheterodontei</taxon>
        <taxon>Myida</taxon>
        <taxon>Dreissenoidea</taxon>
        <taxon>Dreissenidae</taxon>
        <taxon>Dreissena</taxon>
    </lineage>
</organism>
<protein>
    <submittedName>
        <fullName evidence="1">Uncharacterized protein</fullName>
    </submittedName>
</protein>
<gene>
    <name evidence="1" type="ORF">DPMN_180804</name>
</gene>
<evidence type="ECO:0000313" key="2">
    <source>
        <dbReference type="Proteomes" id="UP000828390"/>
    </source>
</evidence>
<sequence>MAAYLLSAGWVNLLPTRQSFQPSGQHAGVLEVHAQYFCIMRKPTPSTDQSVERHVNRAGSNKRTPSLISCMMASLDWLNALVSSSVHSNFVDGLSRVRNGFICFVLAKA</sequence>
<proteinExistence type="predicted"/>
<reference evidence="1" key="1">
    <citation type="journal article" date="2019" name="bioRxiv">
        <title>The Genome of the Zebra Mussel, Dreissena polymorpha: A Resource for Invasive Species Research.</title>
        <authorList>
            <person name="McCartney M.A."/>
            <person name="Auch B."/>
            <person name="Kono T."/>
            <person name="Mallez S."/>
            <person name="Zhang Y."/>
            <person name="Obille A."/>
            <person name="Becker A."/>
            <person name="Abrahante J.E."/>
            <person name="Garbe J."/>
            <person name="Badalamenti J.P."/>
            <person name="Herman A."/>
            <person name="Mangelson H."/>
            <person name="Liachko I."/>
            <person name="Sullivan S."/>
            <person name="Sone E.D."/>
            <person name="Koren S."/>
            <person name="Silverstein K.A.T."/>
            <person name="Beckman K.B."/>
            <person name="Gohl D.M."/>
        </authorList>
    </citation>
    <scope>NUCLEOTIDE SEQUENCE</scope>
    <source>
        <strain evidence="1">Duluth1</strain>
        <tissue evidence="1">Whole animal</tissue>
    </source>
</reference>
<evidence type="ECO:0000313" key="1">
    <source>
        <dbReference type="EMBL" id="KAH3746397.1"/>
    </source>
</evidence>
<accession>A0A9D4I4Q1</accession>